<evidence type="ECO:0000256" key="9">
    <source>
        <dbReference type="SAM" id="MobiDB-lite"/>
    </source>
</evidence>
<dbReference type="InterPro" id="IPR020568">
    <property type="entry name" value="Ribosomal_Su5_D2-typ_SF"/>
</dbReference>
<evidence type="ECO:0000256" key="2">
    <source>
        <dbReference type="ARBA" id="ARBA00022490"/>
    </source>
</evidence>
<keyword evidence="5 8" id="KW-0479">Metal-binding</keyword>
<sequence>MKFWEKEIFGRKLRIENGKMAKQSHGSILLTFNESTILLTVNASETAKPGTDFLPLTVDFKEKFYAIGKIPGGFVKREGRPSEEAILSSRLIDRPIRPLFPKDFHNEIQVISTVFSMLNDDSIETWSIAAASLALNISPIPFNGVVAGVRVGLIDGEYIAFPTQEQLSKSEIDIVVAGSKEAITMVEGEAHEVSEEIMVEALNFSHKAIKEIISIQEEIISEFNIEKWEVEVPEYPEEFINDFKSLINKETLFEALMVEGKKNKDKKLKEFKDSVFEKFEELYLDKWTEEFYLEKKSYLKETYEEIFKKLMRRSIVDDNKRADGRKIDEIRPITCEIGVIPRVHGSALFTRGETQSLGITTLGAPMDVQMVDTIFSDEDKRFMLHYNFPPFSTGEVRPLRGPGRREIGHGHLAERSHKNLIPSESEFPYTIRVVSEILESNGSSSMATVCSASLSMMDAGIPLKKHVAGVAMGLIFEEDKNVVLTDILGIEDHLGDMDFKVTGTREGITAFQMDVKVDKVNEEIMREALDRAKIARLKILNLMYDAISEPRPELSPFVPKIKTITIPVNKIGDVIGPGGRIIKKINETYNTETSIDDEGIVKVSGMAEDMVDKAIKYITGLVSEIEKGKVYEGKIKRVEKYGVFVEVLPGKSGLLHISNMSKKPTELKIDDKINVEVISIESQSKFQLKEEGYEKPKRAPRPEKTSNDKNDSNNDEKKDKDIEKENGGN</sequence>
<dbReference type="SUPFAM" id="SSF54791">
    <property type="entry name" value="Eukaryotic type KH-domain (KH-domain type I)"/>
    <property type="match status" value="1"/>
</dbReference>
<feature type="compositionally biased region" description="Basic and acidic residues" evidence="9">
    <location>
        <begin position="687"/>
        <end position="729"/>
    </location>
</feature>
<dbReference type="GO" id="GO:0006396">
    <property type="term" value="P:RNA processing"/>
    <property type="evidence" value="ECO:0007669"/>
    <property type="project" value="InterPro"/>
</dbReference>
<dbReference type="RefSeq" id="WP_109606414.1">
    <property type="nucleotide sequence ID" value="NZ_JAMHJO010000020.1"/>
</dbReference>
<dbReference type="NCBIfam" id="NF008805">
    <property type="entry name" value="PRK11824.1"/>
    <property type="match status" value="1"/>
</dbReference>
<dbReference type="Pfam" id="PF03725">
    <property type="entry name" value="RNase_PH_C"/>
    <property type="match status" value="1"/>
</dbReference>
<dbReference type="SUPFAM" id="SSF55666">
    <property type="entry name" value="Ribonuclease PH domain 2-like"/>
    <property type="match status" value="2"/>
</dbReference>
<comment type="catalytic activity">
    <reaction evidence="8">
        <text>RNA(n+1) + phosphate = RNA(n) + a ribonucleoside 5'-diphosphate</text>
        <dbReference type="Rhea" id="RHEA:22096"/>
        <dbReference type="Rhea" id="RHEA-COMP:14527"/>
        <dbReference type="Rhea" id="RHEA-COMP:17342"/>
        <dbReference type="ChEBI" id="CHEBI:43474"/>
        <dbReference type="ChEBI" id="CHEBI:57930"/>
        <dbReference type="ChEBI" id="CHEBI:140395"/>
        <dbReference type="EC" id="2.7.7.8"/>
    </reaction>
</comment>
<feature type="binding site" evidence="8">
    <location>
        <position position="492"/>
    </location>
    <ligand>
        <name>Mg(2+)</name>
        <dbReference type="ChEBI" id="CHEBI:18420"/>
    </ligand>
</feature>
<dbReference type="CDD" id="cd11363">
    <property type="entry name" value="RNase_PH_PNPase_1"/>
    <property type="match status" value="1"/>
</dbReference>
<evidence type="ECO:0000313" key="12">
    <source>
        <dbReference type="Proteomes" id="UP000245921"/>
    </source>
</evidence>
<keyword evidence="2 8" id="KW-0963">Cytoplasm</keyword>
<dbReference type="PROSITE" id="PS50084">
    <property type="entry name" value="KH_TYPE_1"/>
    <property type="match status" value="1"/>
</dbReference>
<evidence type="ECO:0000256" key="7">
    <source>
        <dbReference type="ARBA" id="ARBA00022884"/>
    </source>
</evidence>
<accession>A0AA45HHI5</accession>
<comment type="subcellular location">
    <subcellularLocation>
        <location evidence="8">Cytoplasm</location>
    </subcellularLocation>
</comment>
<gene>
    <name evidence="8" type="primary">pnp</name>
    <name evidence="11" type="ORF">C7380_12620</name>
</gene>
<evidence type="ECO:0000313" key="11">
    <source>
        <dbReference type="EMBL" id="PWJ87138.1"/>
    </source>
</evidence>
<dbReference type="SMART" id="SM00316">
    <property type="entry name" value="S1"/>
    <property type="match status" value="1"/>
</dbReference>
<dbReference type="CDD" id="cd02393">
    <property type="entry name" value="KH-I_PNPase"/>
    <property type="match status" value="1"/>
</dbReference>
<dbReference type="InterPro" id="IPR015847">
    <property type="entry name" value="ExoRNase_PH_dom2"/>
</dbReference>
<dbReference type="SUPFAM" id="SSF50249">
    <property type="entry name" value="Nucleic acid-binding proteins"/>
    <property type="match status" value="1"/>
</dbReference>
<dbReference type="AlphaFoldDB" id="A0AA45HHI5"/>
<reference evidence="11 12" key="1">
    <citation type="submission" date="2018-05" db="EMBL/GenBank/DDBJ databases">
        <title>Genomic Encyclopedia of Type Strains, Phase IV (KMG-IV): sequencing the most valuable type-strain genomes for metagenomic binning, comparative biology and taxonomic classification.</title>
        <authorList>
            <person name="Goeker M."/>
        </authorList>
    </citation>
    <scope>NUCLEOTIDE SEQUENCE [LARGE SCALE GENOMIC DNA]</scope>
    <source>
        <strain evidence="11 12">DSM 24906</strain>
    </source>
</reference>
<evidence type="ECO:0000256" key="4">
    <source>
        <dbReference type="ARBA" id="ARBA00022695"/>
    </source>
</evidence>
<feature type="binding site" evidence="8">
    <location>
        <position position="498"/>
    </location>
    <ligand>
        <name>Mg(2+)</name>
        <dbReference type="ChEBI" id="CHEBI:18420"/>
    </ligand>
</feature>
<protein>
    <recommendedName>
        <fullName evidence="8">Polyribonucleotide nucleotidyltransferase</fullName>
        <ecNumber evidence="8">2.7.7.8</ecNumber>
    </recommendedName>
    <alternativeName>
        <fullName evidence="8">Polynucleotide phosphorylase</fullName>
        <shortName evidence="8">PNPase</shortName>
    </alternativeName>
</protein>
<proteinExistence type="inferred from homology"/>
<dbReference type="EC" id="2.7.7.8" evidence="8"/>
<dbReference type="HAMAP" id="MF_01595">
    <property type="entry name" value="PNPase"/>
    <property type="match status" value="1"/>
</dbReference>
<evidence type="ECO:0000256" key="8">
    <source>
        <dbReference type="HAMAP-Rule" id="MF_01595"/>
    </source>
</evidence>
<dbReference type="FunFam" id="3.30.1370.10:FF:000001">
    <property type="entry name" value="Polyribonucleotide nucleotidyltransferase"/>
    <property type="match status" value="1"/>
</dbReference>
<dbReference type="GO" id="GO:0005829">
    <property type="term" value="C:cytosol"/>
    <property type="evidence" value="ECO:0007669"/>
    <property type="project" value="TreeGrafter"/>
</dbReference>
<dbReference type="InterPro" id="IPR003029">
    <property type="entry name" value="S1_domain"/>
</dbReference>
<keyword evidence="3 8" id="KW-0808">Transferase</keyword>
<dbReference type="InterPro" id="IPR036612">
    <property type="entry name" value="KH_dom_type_1_sf"/>
</dbReference>
<dbReference type="NCBIfam" id="TIGR03591">
    <property type="entry name" value="polynuc_phos"/>
    <property type="match status" value="1"/>
</dbReference>
<dbReference type="InterPro" id="IPR004088">
    <property type="entry name" value="KH_dom_type_1"/>
</dbReference>
<dbReference type="InterPro" id="IPR012162">
    <property type="entry name" value="PNPase"/>
</dbReference>
<evidence type="ECO:0000256" key="5">
    <source>
        <dbReference type="ARBA" id="ARBA00022723"/>
    </source>
</evidence>
<organism evidence="11 12">
    <name type="scientific">Oceanotoga teriensis</name>
    <dbReference type="NCBI Taxonomy" id="515440"/>
    <lineage>
        <taxon>Bacteria</taxon>
        <taxon>Thermotogati</taxon>
        <taxon>Thermotogota</taxon>
        <taxon>Thermotogae</taxon>
        <taxon>Petrotogales</taxon>
        <taxon>Petrotogaceae</taxon>
        <taxon>Oceanotoga</taxon>
    </lineage>
</organism>
<dbReference type="Pfam" id="PF01138">
    <property type="entry name" value="RNase_PH"/>
    <property type="match status" value="2"/>
</dbReference>
<evidence type="ECO:0000259" key="10">
    <source>
        <dbReference type="PROSITE" id="PS50126"/>
    </source>
</evidence>
<dbReference type="Pfam" id="PF00013">
    <property type="entry name" value="KH_1"/>
    <property type="match status" value="1"/>
</dbReference>
<dbReference type="SMART" id="SM00322">
    <property type="entry name" value="KH"/>
    <property type="match status" value="1"/>
</dbReference>
<dbReference type="PANTHER" id="PTHR11252">
    <property type="entry name" value="POLYRIBONUCLEOTIDE NUCLEOTIDYLTRANSFERASE"/>
    <property type="match status" value="1"/>
</dbReference>
<dbReference type="InterPro" id="IPR001247">
    <property type="entry name" value="ExoRNase_PH_dom1"/>
</dbReference>
<dbReference type="InterPro" id="IPR004087">
    <property type="entry name" value="KH_dom"/>
</dbReference>
<keyword evidence="7 8" id="KW-0694">RNA-binding</keyword>
<comment type="cofactor">
    <cofactor evidence="8">
        <name>Mg(2+)</name>
        <dbReference type="ChEBI" id="CHEBI:18420"/>
    </cofactor>
</comment>
<keyword evidence="4 8" id="KW-0548">Nucleotidyltransferase</keyword>
<dbReference type="EMBL" id="QGGI01000026">
    <property type="protein sequence ID" value="PWJ87138.1"/>
    <property type="molecule type" value="Genomic_DNA"/>
</dbReference>
<feature type="region of interest" description="Disordered" evidence="9">
    <location>
        <begin position="686"/>
        <end position="729"/>
    </location>
</feature>
<feature type="domain" description="S1 motif" evidence="10">
    <location>
        <begin position="628"/>
        <end position="691"/>
    </location>
</feature>
<dbReference type="GO" id="GO:0004654">
    <property type="term" value="F:polyribonucleotide nucleotidyltransferase activity"/>
    <property type="evidence" value="ECO:0007669"/>
    <property type="project" value="UniProtKB-UniRule"/>
</dbReference>
<dbReference type="GO" id="GO:0000175">
    <property type="term" value="F:3'-5'-RNA exonuclease activity"/>
    <property type="evidence" value="ECO:0007669"/>
    <property type="project" value="TreeGrafter"/>
</dbReference>
<comment type="similarity">
    <text evidence="1 8">Belongs to the polyribonucleotide nucleotidyltransferase family.</text>
</comment>
<dbReference type="Gene3D" id="2.40.50.140">
    <property type="entry name" value="Nucleic acid-binding proteins"/>
    <property type="match status" value="1"/>
</dbReference>
<dbReference type="Pfam" id="PF03726">
    <property type="entry name" value="PNPase"/>
    <property type="match status" value="1"/>
</dbReference>
<dbReference type="FunFam" id="3.30.230.70:FF:000001">
    <property type="entry name" value="Polyribonucleotide nucleotidyltransferase"/>
    <property type="match status" value="1"/>
</dbReference>
<dbReference type="SUPFAM" id="SSF54211">
    <property type="entry name" value="Ribosomal protein S5 domain 2-like"/>
    <property type="match status" value="2"/>
</dbReference>
<dbReference type="InterPro" id="IPR027408">
    <property type="entry name" value="PNPase/RNase_PH_dom_sf"/>
</dbReference>
<dbReference type="Pfam" id="PF00575">
    <property type="entry name" value="S1"/>
    <property type="match status" value="1"/>
</dbReference>
<dbReference type="FunFam" id="3.30.230.70:FF:000002">
    <property type="entry name" value="Polyribonucleotide nucleotidyltransferase"/>
    <property type="match status" value="1"/>
</dbReference>
<dbReference type="GO" id="GO:0003723">
    <property type="term" value="F:RNA binding"/>
    <property type="evidence" value="ECO:0007669"/>
    <property type="project" value="UniProtKB-UniRule"/>
</dbReference>
<comment type="caution">
    <text evidence="11">The sequence shown here is derived from an EMBL/GenBank/DDBJ whole genome shotgun (WGS) entry which is preliminary data.</text>
</comment>
<dbReference type="Gene3D" id="3.30.230.70">
    <property type="entry name" value="GHMP Kinase, N-terminal domain"/>
    <property type="match status" value="2"/>
</dbReference>
<dbReference type="Proteomes" id="UP000245921">
    <property type="component" value="Unassembled WGS sequence"/>
</dbReference>
<dbReference type="PANTHER" id="PTHR11252:SF0">
    <property type="entry name" value="POLYRIBONUCLEOTIDE NUCLEOTIDYLTRANSFERASE 1, MITOCHONDRIAL"/>
    <property type="match status" value="1"/>
</dbReference>
<dbReference type="InterPro" id="IPR012340">
    <property type="entry name" value="NA-bd_OB-fold"/>
</dbReference>
<dbReference type="InterPro" id="IPR015848">
    <property type="entry name" value="PNPase_PH_RNA-bd_bac/org-type"/>
</dbReference>
<keyword evidence="6 8" id="KW-0460">Magnesium</keyword>
<dbReference type="CDD" id="cd11364">
    <property type="entry name" value="RNase_PH_PNPase_2"/>
    <property type="match status" value="1"/>
</dbReference>
<name>A0AA45HHI5_9BACT</name>
<dbReference type="GO" id="GO:0006402">
    <property type="term" value="P:mRNA catabolic process"/>
    <property type="evidence" value="ECO:0007669"/>
    <property type="project" value="UniProtKB-UniRule"/>
</dbReference>
<dbReference type="InterPro" id="IPR036345">
    <property type="entry name" value="ExoRNase_PH_dom2_sf"/>
</dbReference>
<comment type="function">
    <text evidence="8">Involved in mRNA degradation. Catalyzes the phosphorolysis of single-stranded polyribonucleotides processively in the 3'- to 5'-direction.</text>
</comment>
<dbReference type="GO" id="GO:0000287">
    <property type="term" value="F:magnesium ion binding"/>
    <property type="evidence" value="ECO:0007669"/>
    <property type="project" value="UniProtKB-UniRule"/>
</dbReference>
<evidence type="ECO:0000256" key="3">
    <source>
        <dbReference type="ARBA" id="ARBA00022679"/>
    </source>
</evidence>
<dbReference type="PIRSF" id="PIRSF005499">
    <property type="entry name" value="PNPase"/>
    <property type="match status" value="1"/>
</dbReference>
<dbReference type="PROSITE" id="PS50126">
    <property type="entry name" value="S1"/>
    <property type="match status" value="1"/>
</dbReference>
<dbReference type="Gene3D" id="3.30.1370.10">
    <property type="entry name" value="K Homology domain, type 1"/>
    <property type="match status" value="1"/>
</dbReference>
<evidence type="ECO:0000256" key="6">
    <source>
        <dbReference type="ARBA" id="ARBA00022842"/>
    </source>
</evidence>
<keyword evidence="12" id="KW-1185">Reference proteome</keyword>
<evidence type="ECO:0000256" key="1">
    <source>
        <dbReference type="ARBA" id="ARBA00007404"/>
    </source>
</evidence>